<dbReference type="AlphaFoldDB" id="A0AAP2DGL7"/>
<dbReference type="Proteomes" id="UP001319200">
    <property type="component" value="Unassembled WGS sequence"/>
</dbReference>
<dbReference type="PROSITE" id="PS51257">
    <property type="entry name" value="PROKAR_LIPOPROTEIN"/>
    <property type="match status" value="1"/>
</dbReference>
<sequence length="229" mass="24817">MKIFLTAVVALFLIACQEEPTQQSTSSQASGDTLVYYRQPDVDFFELPYCAGTYGCDTVNCIDIDCNVGKLFATSCSATPYPWRCINEGDTLTVIVLISGVEYPDKTHCAGKNETIEPIYYGDSKAVPQGSQFDTPPQGWPTASAQGLAIDSKTGKINIDQSVANGIFGVVPKHGSERNIRIYYKLNDESHYTLNYTDITFVYDSSAGNARITDDGPGGGTVVIVKSCN</sequence>
<evidence type="ECO:0008006" key="3">
    <source>
        <dbReference type="Google" id="ProtNLM"/>
    </source>
</evidence>
<keyword evidence="2" id="KW-1185">Reference proteome</keyword>
<dbReference type="EMBL" id="JAHESF010000003">
    <property type="protein sequence ID" value="MBT1696001.1"/>
    <property type="molecule type" value="Genomic_DNA"/>
</dbReference>
<reference evidence="1 2" key="1">
    <citation type="submission" date="2021-05" db="EMBL/GenBank/DDBJ databases">
        <title>A Polyphasic approach of four new species of the genus Ohtaekwangia: Ohtaekwangia histidinii sp. nov., Ohtaekwangia cretensis sp. nov., Ohtaekwangia indiensis sp. nov., Ohtaekwangia reichenbachii sp. nov. from diverse environment.</title>
        <authorList>
            <person name="Octaviana S."/>
        </authorList>
    </citation>
    <scope>NUCLEOTIDE SEQUENCE [LARGE SCALE GENOMIC DNA]</scope>
    <source>
        <strain evidence="1 2">PWU4</strain>
    </source>
</reference>
<evidence type="ECO:0000313" key="1">
    <source>
        <dbReference type="EMBL" id="MBT1696001.1"/>
    </source>
</evidence>
<comment type="caution">
    <text evidence="1">The sequence shown here is derived from an EMBL/GenBank/DDBJ whole genome shotgun (WGS) entry which is preliminary data.</text>
</comment>
<name>A0AAP2DGL7_9BACT</name>
<proteinExistence type="predicted"/>
<organism evidence="1 2">
    <name type="scientific">Chryseosolibacter histidini</name>
    <dbReference type="NCBI Taxonomy" id="2782349"/>
    <lineage>
        <taxon>Bacteria</taxon>
        <taxon>Pseudomonadati</taxon>
        <taxon>Bacteroidota</taxon>
        <taxon>Cytophagia</taxon>
        <taxon>Cytophagales</taxon>
        <taxon>Chryseotaleaceae</taxon>
        <taxon>Chryseosolibacter</taxon>
    </lineage>
</organism>
<evidence type="ECO:0000313" key="2">
    <source>
        <dbReference type="Proteomes" id="UP001319200"/>
    </source>
</evidence>
<dbReference type="RefSeq" id="WP_254160879.1">
    <property type="nucleotide sequence ID" value="NZ_JAHESF010000003.1"/>
</dbReference>
<gene>
    <name evidence="1" type="ORF">KK083_03875</name>
</gene>
<protein>
    <recommendedName>
        <fullName evidence="3">Lipoprotein</fullName>
    </recommendedName>
</protein>
<accession>A0AAP2DGL7</accession>